<proteinExistence type="predicted"/>
<feature type="region of interest" description="Disordered" evidence="1">
    <location>
        <begin position="1"/>
        <end position="21"/>
    </location>
</feature>
<reference evidence="2 3" key="1">
    <citation type="journal article" date="2019" name="Sci. Rep.">
        <title>Orb-weaving spider Araneus ventricosus genome elucidates the spidroin gene catalogue.</title>
        <authorList>
            <person name="Kono N."/>
            <person name="Nakamura H."/>
            <person name="Ohtoshi R."/>
            <person name="Moran D.A.P."/>
            <person name="Shinohara A."/>
            <person name="Yoshida Y."/>
            <person name="Fujiwara M."/>
            <person name="Mori M."/>
            <person name="Tomita M."/>
            <person name="Arakawa K."/>
        </authorList>
    </citation>
    <scope>NUCLEOTIDE SEQUENCE [LARGE SCALE GENOMIC DNA]</scope>
</reference>
<gene>
    <name evidence="2" type="ORF">AVEN_164566_1</name>
</gene>
<dbReference type="AlphaFoldDB" id="A0A4Y2B3K5"/>
<name>A0A4Y2B3K5_ARAVE</name>
<comment type="caution">
    <text evidence="2">The sequence shown here is derived from an EMBL/GenBank/DDBJ whole genome shotgun (WGS) entry which is preliminary data.</text>
</comment>
<sequence>MHPTSALRHFIDEEHESKEEGKKAFSLNQHYSKTDRLICILETNCSLQSDWLLEVLYFFSQAKHKCEPISPKSFLGRQGPPPHTEIEILPQVLQGHFEQKKMPHFPFISP</sequence>
<evidence type="ECO:0000256" key="1">
    <source>
        <dbReference type="SAM" id="MobiDB-lite"/>
    </source>
</evidence>
<dbReference type="EMBL" id="BGPR01000048">
    <property type="protein sequence ID" value="GBL86397.1"/>
    <property type="molecule type" value="Genomic_DNA"/>
</dbReference>
<protein>
    <submittedName>
        <fullName evidence="2">Uncharacterized protein</fullName>
    </submittedName>
</protein>
<keyword evidence="3" id="KW-1185">Reference proteome</keyword>
<organism evidence="2 3">
    <name type="scientific">Araneus ventricosus</name>
    <name type="common">Orbweaver spider</name>
    <name type="synonym">Epeira ventricosa</name>
    <dbReference type="NCBI Taxonomy" id="182803"/>
    <lineage>
        <taxon>Eukaryota</taxon>
        <taxon>Metazoa</taxon>
        <taxon>Ecdysozoa</taxon>
        <taxon>Arthropoda</taxon>
        <taxon>Chelicerata</taxon>
        <taxon>Arachnida</taxon>
        <taxon>Araneae</taxon>
        <taxon>Araneomorphae</taxon>
        <taxon>Entelegynae</taxon>
        <taxon>Araneoidea</taxon>
        <taxon>Araneidae</taxon>
        <taxon>Araneus</taxon>
    </lineage>
</organism>
<dbReference type="Proteomes" id="UP000499080">
    <property type="component" value="Unassembled WGS sequence"/>
</dbReference>
<feature type="compositionally biased region" description="Basic and acidic residues" evidence="1">
    <location>
        <begin position="9"/>
        <end position="21"/>
    </location>
</feature>
<accession>A0A4Y2B3K5</accession>
<evidence type="ECO:0000313" key="2">
    <source>
        <dbReference type="EMBL" id="GBL86397.1"/>
    </source>
</evidence>
<evidence type="ECO:0000313" key="3">
    <source>
        <dbReference type="Proteomes" id="UP000499080"/>
    </source>
</evidence>